<evidence type="ECO:0000313" key="1">
    <source>
        <dbReference type="EMBL" id="KAH8015795.1"/>
    </source>
</evidence>
<dbReference type="EMBL" id="CM037614">
    <property type="protein sequence ID" value="KAH8015795.1"/>
    <property type="molecule type" value="Genomic_DNA"/>
</dbReference>
<sequence length="322" mass="37030">MTQLFQDFMVQYNKSYRSPKETHHRFKVFVQNFKVSHDLQASELGTAEYGVTQFSDLTEREFEEMFGIPHPIEAPTHNWMAKPLRAHLALSCDWRKFGAITEVKNQGKLCRSCWAFAAASNIEALWNIHRRTPRNVSVQELIDCTGGIDSCKGGYVWDAFLTVINRSGLSSSRLYPYAEKDQRCQHYHKRVVTGIEGYEILPRDERDMAEMVASQGPVTALFNMKPLQLYKNGVIRRTTKDCSKDHPDHFALIVGYGQVPRQRGSPAQRYWIIQNSWGKEWGEKGYFRLHRGDNACGIAMYAVTAIVKNSETRSEERVPCPR</sequence>
<gene>
    <name evidence="1" type="ORF">K3G42_008613</name>
</gene>
<protein>
    <submittedName>
        <fullName evidence="1">Uncharacterized protein</fullName>
    </submittedName>
</protein>
<name>A0ACB8G9J9_9SAUR</name>
<reference evidence="1" key="1">
    <citation type="submission" date="2021-08" db="EMBL/GenBank/DDBJ databases">
        <title>The first chromosome-level gecko genome reveals the dynamic sex chromosomes of Neotropical dwarf geckos (Sphaerodactylidae: Sphaerodactylus).</title>
        <authorList>
            <person name="Pinto B.J."/>
            <person name="Keating S.E."/>
            <person name="Gamble T."/>
        </authorList>
    </citation>
    <scope>NUCLEOTIDE SEQUENCE</scope>
    <source>
        <strain evidence="1">TG3544</strain>
    </source>
</reference>
<evidence type="ECO:0000313" key="2">
    <source>
        <dbReference type="Proteomes" id="UP000827872"/>
    </source>
</evidence>
<keyword evidence="2" id="KW-1185">Reference proteome</keyword>
<accession>A0ACB8G9J9</accession>
<organism evidence="1 2">
    <name type="scientific">Sphaerodactylus townsendi</name>
    <dbReference type="NCBI Taxonomy" id="933632"/>
    <lineage>
        <taxon>Eukaryota</taxon>
        <taxon>Metazoa</taxon>
        <taxon>Chordata</taxon>
        <taxon>Craniata</taxon>
        <taxon>Vertebrata</taxon>
        <taxon>Euteleostomi</taxon>
        <taxon>Lepidosauria</taxon>
        <taxon>Squamata</taxon>
        <taxon>Bifurcata</taxon>
        <taxon>Gekkota</taxon>
        <taxon>Sphaerodactylidae</taxon>
        <taxon>Sphaerodactylus</taxon>
    </lineage>
</organism>
<proteinExistence type="predicted"/>
<comment type="caution">
    <text evidence="1">The sequence shown here is derived from an EMBL/GenBank/DDBJ whole genome shotgun (WGS) entry which is preliminary data.</text>
</comment>
<dbReference type="Proteomes" id="UP000827872">
    <property type="component" value="Linkage Group LG01"/>
</dbReference>